<dbReference type="EMBL" id="JAGRRH010000026">
    <property type="protein sequence ID" value="KAG7341534.1"/>
    <property type="molecule type" value="Genomic_DNA"/>
</dbReference>
<dbReference type="Proteomes" id="UP000693970">
    <property type="component" value="Unassembled WGS sequence"/>
</dbReference>
<comment type="caution">
    <text evidence="2">The sequence shown here is derived from an EMBL/GenBank/DDBJ whole genome shotgun (WGS) entry which is preliminary data.</text>
</comment>
<accession>A0A9K3PDY3</accession>
<reference evidence="2" key="2">
    <citation type="submission" date="2021-04" db="EMBL/GenBank/DDBJ databases">
        <authorList>
            <person name="Podell S."/>
        </authorList>
    </citation>
    <scope>NUCLEOTIDE SEQUENCE</scope>
    <source>
        <strain evidence="2">Hildebrandi</strain>
    </source>
</reference>
<name>A0A9K3PDY3_9STRA</name>
<feature type="compositionally biased region" description="Acidic residues" evidence="1">
    <location>
        <begin position="86"/>
        <end position="100"/>
    </location>
</feature>
<keyword evidence="3" id="KW-1185">Reference proteome</keyword>
<evidence type="ECO:0000313" key="3">
    <source>
        <dbReference type="Proteomes" id="UP000693970"/>
    </source>
</evidence>
<protein>
    <submittedName>
        <fullName evidence="2">Uncharacterized protein</fullName>
    </submittedName>
</protein>
<gene>
    <name evidence="2" type="ORF">IV203_023486</name>
</gene>
<evidence type="ECO:0000313" key="2">
    <source>
        <dbReference type="EMBL" id="KAG7341534.1"/>
    </source>
</evidence>
<reference evidence="2" key="1">
    <citation type="journal article" date="2021" name="Sci. Rep.">
        <title>Diploid genomic architecture of Nitzschia inconspicua, an elite biomass production diatom.</title>
        <authorList>
            <person name="Oliver A."/>
            <person name="Podell S."/>
            <person name="Pinowska A."/>
            <person name="Traller J.C."/>
            <person name="Smith S.R."/>
            <person name="McClure R."/>
            <person name="Beliaev A."/>
            <person name="Bohutskyi P."/>
            <person name="Hill E.A."/>
            <person name="Rabines A."/>
            <person name="Zheng H."/>
            <person name="Allen L.Z."/>
            <person name="Kuo A."/>
            <person name="Grigoriev I.V."/>
            <person name="Allen A.E."/>
            <person name="Hazlebeck D."/>
            <person name="Allen E.E."/>
        </authorList>
    </citation>
    <scope>NUCLEOTIDE SEQUENCE</scope>
    <source>
        <strain evidence="2">Hildebrandi</strain>
    </source>
</reference>
<proteinExistence type="predicted"/>
<feature type="compositionally biased region" description="Polar residues" evidence="1">
    <location>
        <begin position="15"/>
        <end position="32"/>
    </location>
</feature>
<sequence length="100" mass="11589">MYRGRHGCTEEWCPANSQKKSPFKSPGSSQDAQFHVGVENPGEDELEEEDQEDEQEGDNTDEQDIEEEEIEEQYYDDVYFRADIDSLAEDFPGEEEEDSE</sequence>
<evidence type="ECO:0000256" key="1">
    <source>
        <dbReference type="SAM" id="MobiDB-lite"/>
    </source>
</evidence>
<feature type="compositionally biased region" description="Acidic residues" evidence="1">
    <location>
        <begin position="41"/>
        <end position="75"/>
    </location>
</feature>
<feature type="region of interest" description="Disordered" evidence="1">
    <location>
        <begin position="1"/>
        <end position="100"/>
    </location>
</feature>
<dbReference type="AlphaFoldDB" id="A0A9K3PDY3"/>
<organism evidence="2 3">
    <name type="scientific">Nitzschia inconspicua</name>
    <dbReference type="NCBI Taxonomy" id="303405"/>
    <lineage>
        <taxon>Eukaryota</taxon>
        <taxon>Sar</taxon>
        <taxon>Stramenopiles</taxon>
        <taxon>Ochrophyta</taxon>
        <taxon>Bacillariophyta</taxon>
        <taxon>Bacillariophyceae</taxon>
        <taxon>Bacillariophycidae</taxon>
        <taxon>Bacillariales</taxon>
        <taxon>Bacillariaceae</taxon>
        <taxon>Nitzschia</taxon>
    </lineage>
</organism>